<accession>A0A8S3FUU7</accession>
<evidence type="ECO:0000313" key="2">
    <source>
        <dbReference type="EMBL" id="CAF5138002.1"/>
    </source>
</evidence>
<dbReference type="EMBL" id="CAJOBH010250881">
    <property type="protein sequence ID" value="CAF5138002.1"/>
    <property type="molecule type" value="Genomic_DNA"/>
</dbReference>
<evidence type="ECO:0000256" key="1">
    <source>
        <dbReference type="SAM" id="MobiDB-lite"/>
    </source>
</evidence>
<feature type="non-terminal residue" evidence="2">
    <location>
        <position position="1"/>
    </location>
</feature>
<dbReference type="Proteomes" id="UP000681967">
    <property type="component" value="Unassembled WGS sequence"/>
</dbReference>
<organism evidence="2 3">
    <name type="scientific">Rotaria magnacalcarata</name>
    <dbReference type="NCBI Taxonomy" id="392030"/>
    <lineage>
        <taxon>Eukaryota</taxon>
        <taxon>Metazoa</taxon>
        <taxon>Spiralia</taxon>
        <taxon>Gnathifera</taxon>
        <taxon>Rotifera</taxon>
        <taxon>Eurotatoria</taxon>
        <taxon>Bdelloidea</taxon>
        <taxon>Philodinida</taxon>
        <taxon>Philodinidae</taxon>
        <taxon>Rotaria</taxon>
    </lineage>
</organism>
<feature type="region of interest" description="Disordered" evidence="1">
    <location>
        <begin position="56"/>
        <end position="78"/>
    </location>
</feature>
<evidence type="ECO:0000313" key="3">
    <source>
        <dbReference type="Proteomes" id="UP000681967"/>
    </source>
</evidence>
<proteinExistence type="predicted"/>
<reference evidence="2" key="1">
    <citation type="submission" date="2021-02" db="EMBL/GenBank/DDBJ databases">
        <authorList>
            <person name="Nowell W R."/>
        </authorList>
    </citation>
    <scope>NUCLEOTIDE SEQUENCE</scope>
</reference>
<feature type="compositionally biased region" description="Polar residues" evidence="1">
    <location>
        <begin position="60"/>
        <end position="78"/>
    </location>
</feature>
<dbReference type="AlphaFoldDB" id="A0A8S3FUU7"/>
<sequence length="148" mass="17716">MKILYSFFKNRLTNFFKDIQEELERKTENLTERLSAGANAYKTLYRKYKALEHLIDKTNRQSQQSPKPNSTTLSNETGLNEEVLVTLLRNSRELQQQDQQRIVQEDDKNTIITMMQNKNTNEEIRECPMCYWEFPEHLTLDNKKEHIE</sequence>
<protein>
    <submittedName>
        <fullName evidence="2">Uncharacterized protein</fullName>
    </submittedName>
</protein>
<name>A0A8S3FUU7_9BILA</name>
<gene>
    <name evidence="2" type="ORF">BYL167_LOCUS69662</name>
</gene>
<comment type="caution">
    <text evidence="2">The sequence shown here is derived from an EMBL/GenBank/DDBJ whole genome shotgun (WGS) entry which is preliminary data.</text>
</comment>